<evidence type="ECO:0000313" key="2">
    <source>
        <dbReference type="Proteomes" id="UP000050761"/>
    </source>
</evidence>
<accession>A0A183FV34</accession>
<organism evidence="2 3">
    <name type="scientific">Heligmosomoides polygyrus</name>
    <name type="common">Parasitic roundworm</name>
    <dbReference type="NCBI Taxonomy" id="6339"/>
    <lineage>
        <taxon>Eukaryota</taxon>
        <taxon>Metazoa</taxon>
        <taxon>Ecdysozoa</taxon>
        <taxon>Nematoda</taxon>
        <taxon>Chromadorea</taxon>
        <taxon>Rhabditida</taxon>
        <taxon>Rhabditina</taxon>
        <taxon>Rhabditomorpha</taxon>
        <taxon>Strongyloidea</taxon>
        <taxon>Heligmosomidae</taxon>
        <taxon>Heligmosomoides</taxon>
    </lineage>
</organism>
<accession>A0A3P7YRG6</accession>
<protein>
    <submittedName>
        <fullName evidence="1 3">Uncharacterized protein</fullName>
    </submittedName>
</protein>
<dbReference type="AlphaFoldDB" id="A0A183FV34"/>
<reference evidence="3" key="2">
    <citation type="submission" date="2019-09" db="UniProtKB">
        <authorList>
            <consortium name="WormBaseParasite"/>
        </authorList>
    </citation>
    <scope>IDENTIFICATION</scope>
</reference>
<reference evidence="1 2" key="1">
    <citation type="submission" date="2018-11" db="EMBL/GenBank/DDBJ databases">
        <authorList>
            <consortium name="Pathogen Informatics"/>
        </authorList>
    </citation>
    <scope>NUCLEOTIDE SEQUENCE [LARGE SCALE GENOMIC DNA]</scope>
</reference>
<evidence type="ECO:0000313" key="1">
    <source>
        <dbReference type="EMBL" id="VDO90996.1"/>
    </source>
</evidence>
<dbReference type="WBParaSite" id="HPBE_0001211901-mRNA-1">
    <property type="protein sequence ID" value="HPBE_0001211901-mRNA-1"/>
    <property type="gene ID" value="HPBE_0001211901"/>
</dbReference>
<sequence length="127" mass="14030">MLQSVSAHLMDERRLSRLPSDNRGGSRYSRRATLADALGGTHLCPPHWYGIGVIEDFQPSILTPSDSSLGWAMFNTLPIRPPSQRLRNRHVVLHRRSAVRLGVGAANRISFDAKVFVVPAFAILDSA</sequence>
<name>A0A183FV34_HELPZ</name>
<keyword evidence="2" id="KW-1185">Reference proteome</keyword>
<dbReference type="OrthoDB" id="5839460at2759"/>
<proteinExistence type="predicted"/>
<gene>
    <name evidence="1" type="ORF">HPBE_LOCUS12120</name>
</gene>
<dbReference type="EMBL" id="UZAH01027362">
    <property type="protein sequence ID" value="VDO90996.1"/>
    <property type="molecule type" value="Genomic_DNA"/>
</dbReference>
<dbReference type="Proteomes" id="UP000050761">
    <property type="component" value="Unassembled WGS sequence"/>
</dbReference>
<evidence type="ECO:0000313" key="3">
    <source>
        <dbReference type="WBParaSite" id="HPBE_0001211901-mRNA-1"/>
    </source>
</evidence>